<evidence type="ECO:0000313" key="4">
    <source>
        <dbReference type="EMBL" id="REF24648.1"/>
    </source>
</evidence>
<keyword evidence="5" id="KW-1185">Reference proteome</keyword>
<dbReference type="PANTHER" id="PTHR21666">
    <property type="entry name" value="PEPTIDASE-RELATED"/>
    <property type="match status" value="1"/>
</dbReference>
<organism evidence="4 5">
    <name type="scientific">Calidifontibacter indicus</name>
    <dbReference type="NCBI Taxonomy" id="419650"/>
    <lineage>
        <taxon>Bacteria</taxon>
        <taxon>Bacillati</taxon>
        <taxon>Actinomycetota</taxon>
        <taxon>Actinomycetes</taxon>
        <taxon>Micrococcales</taxon>
        <taxon>Dermacoccaceae</taxon>
        <taxon>Calidifontibacter</taxon>
    </lineage>
</organism>
<dbReference type="Gene3D" id="2.70.70.10">
    <property type="entry name" value="Glucose Permease (Domain IIA)"/>
    <property type="match status" value="1"/>
</dbReference>
<dbReference type="Proteomes" id="UP000256253">
    <property type="component" value="Unassembled WGS sequence"/>
</dbReference>
<dbReference type="CDD" id="cd12797">
    <property type="entry name" value="M23_peptidase"/>
    <property type="match status" value="1"/>
</dbReference>
<comment type="caution">
    <text evidence="4">The sequence shown here is derived from an EMBL/GenBank/DDBJ whole genome shotgun (WGS) entry which is preliminary data.</text>
</comment>
<sequence>MNKIVVGVVAGFLGLVLLIAVLVAPGVDEDETSAVCDPALAAWGGTATGPVRLPMVGPGVVTSNFGMRVNPGGILKGTYMLHAGIDIDGNGTQIVAAMAGRVVTVRNDRYSGHQVQVDVGSGTRMDYNHLVTGSAKVKVGDTVWPGRLIGTEGATGNVNGVHLHFGIFVGGKATDPRPWMAQHGVTLPAVGGRVTGAPAAAAPPAQSGPGGSTQYVGLGKVQPQTVSVANRVGPMFNIKTVGGYRPPPTSGPNYDPQGHQAGLALDFMTNDIPNGKATGDKVAKYLQDNAGALGVRYIIWYQRVWRAERPGSGWTPMADRGSVTQNHKDHVHVSLHGAQGAVRPVSLEGAGGQLTKQGQGTAAWASWMPKSVGPYGREQVANAAQIIKAGLDMRLDAKAITIAVMTAMGESSLQVLDRGDAAGPDSRGLFQQRDNGAWGSYADRMTPYISAQNFLKVLRTFDYASMPPTLAANRVQRNADANYHGAFWADAVQMVAALTANPELLRQLPVSGGSGLAGPCPEGPSSDPAGDTKVAAGQNPPRFIAGIEAHRWAREQRGVKA</sequence>
<dbReference type="Pfam" id="PF26571">
    <property type="entry name" value="VldE"/>
    <property type="match status" value="1"/>
</dbReference>
<reference evidence="4 5" key="1">
    <citation type="submission" date="2018-08" db="EMBL/GenBank/DDBJ databases">
        <title>Sequencing the genomes of 1000 actinobacteria strains.</title>
        <authorList>
            <person name="Klenk H.-P."/>
        </authorList>
    </citation>
    <scope>NUCLEOTIDE SEQUENCE [LARGE SCALE GENOMIC DNA]</scope>
    <source>
        <strain evidence="4 5">DSM 22967</strain>
    </source>
</reference>
<dbReference type="OrthoDB" id="5496837at2"/>
<accession>A0A3D9U580</accession>
<dbReference type="Pfam" id="PF01551">
    <property type="entry name" value="Peptidase_M23"/>
    <property type="match status" value="1"/>
</dbReference>
<proteinExistence type="predicted"/>
<dbReference type="GO" id="GO:0004222">
    <property type="term" value="F:metalloendopeptidase activity"/>
    <property type="evidence" value="ECO:0007669"/>
    <property type="project" value="TreeGrafter"/>
</dbReference>
<dbReference type="EMBL" id="QTUA01000002">
    <property type="protein sequence ID" value="REF24648.1"/>
    <property type="molecule type" value="Genomic_DNA"/>
</dbReference>
<dbReference type="InterPro" id="IPR058593">
    <property type="entry name" value="ARB_07466-like_C"/>
</dbReference>
<name>A0A3D9U580_9MICO</name>
<evidence type="ECO:0000259" key="3">
    <source>
        <dbReference type="Pfam" id="PF26571"/>
    </source>
</evidence>
<protein>
    <submittedName>
        <fullName evidence="4">Peptidase M23-like protein</fullName>
    </submittedName>
</protein>
<feature type="domain" description="ARB-07466-like C-terminal" evidence="3">
    <location>
        <begin position="219"/>
        <end position="327"/>
    </location>
</feature>
<gene>
    <name evidence="4" type="ORF">DFJ65_3435</name>
</gene>
<dbReference type="AlphaFoldDB" id="A0A3D9U580"/>
<evidence type="ECO:0000256" key="1">
    <source>
        <dbReference type="SAM" id="MobiDB-lite"/>
    </source>
</evidence>
<dbReference type="SUPFAM" id="SSF51261">
    <property type="entry name" value="Duplicated hybrid motif"/>
    <property type="match status" value="1"/>
</dbReference>
<dbReference type="InterPro" id="IPR011055">
    <property type="entry name" value="Dup_hybrid_motif"/>
</dbReference>
<evidence type="ECO:0000313" key="5">
    <source>
        <dbReference type="Proteomes" id="UP000256253"/>
    </source>
</evidence>
<dbReference type="InterPro" id="IPR016047">
    <property type="entry name" value="M23ase_b-sheet_dom"/>
</dbReference>
<evidence type="ECO:0000259" key="2">
    <source>
        <dbReference type="Pfam" id="PF01551"/>
    </source>
</evidence>
<dbReference type="RefSeq" id="WP_115924527.1">
    <property type="nucleotide sequence ID" value="NZ_QTUA01000002.1"/>
</dbReference>
<dbReference type="PANTHER" id="PTHR21666:SF290">
    <property type="entry name" value="PEPTIDASE M23 DOMAIN PROTEIN"/>
    <property type="match status" value="1"/>
</dbReference>
<dbReference type="InterPro" id="IPR050570">
    <property type="entry name" value="Cell_wall_metabolism_enzyme"/>
</dbReference>
<feature type="domain" description="M23ase beta-sheet core" evidence="2">
    <location>
        <begin position="82"/>
        <end position="176"/>
    </location>
</feature>
<feature type="region of interest" description="Disordered" evidence="1">
    <location>
        <begin position="514"/>
        <end position="538"/>
    </location>
</feature>